<gene>
    <name evidence="2" type="ORF">K450DRAFT_258128</name>
</gene>
<accession>A0AAD5E4H3</accession>
<dbReference type="GeneID" id="75917131"/>
<reference evidence="2" key="1">
    <citation type="submission" date="2021-06" db="EMBL/GenBank/DDBJ databases">
        <authorList>
            <consortium name="DOE Joint Genome Institute"/>
            <person name="Mondo S.J."/>
            <person name="Amses K.R."/>
            <person name="Simmons D.R."/>
            <person name="Longcore J.E."/>
            <person name="Seto K."/>
            <person name="Alves G.H."/>
            <person name="Bonds A.E."/>
            <person name="Quandt C.A."/>
            <person name="Davis W.J."/>
            <person name="Chang Y."/>
            <person name="Letcher P.M."/>
            <person name="Powell M.J."/>
            <person name="Kuo A."/>
            <person name="Labutti K."/>
            <person name="Pangilinan J."/>
            <person name="Andreopoulos W."/>
            <person name="Tritt A."/>
            <person name="Riley R."/>
            <person name="Hundley H."/>
            <person name="Johnson J."/>
            <person name="Lipzen A."/>
            <person name="Barry K."/>
            <person name="Berbee M.L."/>
            <person name="Buchler N.E."/>
            <person name="Grigoriev I.V."/>
            <person name="Spatafora J.W."/>
            <person name="Stajich J.E."/>
            <person name="James T.Y."/>
        </authorList>
    </citation>
    <scope>NUCLEOTIDE SEQUENCE</scope>
    <source>
        <strain evidence="2">AG</strain>
    </source>
</reference>
<keyword evidence="3" id="KW-1185">Reference proteome</keyword>
<dbReference type="Pfam" id="PF14832">
    <property type="entry name" value="Tautomerase_3"/>
    <property type="match status" value="1"/>
</dbReference>
<dbReference type="InterPro" id="IPR014347">
    <property type="entry name" value="Tautomerase/MIF_sf"/>
</dbReference>
<dbReference type="InterPro" id="IPR028116">
    <property type="entry name" value="Cis-CaaD-like"/>
</dbReference>
<reference evidence="2" key="2">
    <citation type="journal article" date="2022" name="Proc. Natl. Acad. Sci. U.S.A.">
        <title>Diploid-dominant life cycles characterize the early evolution of Fungi.</title>
        <authorList>
            <person name="Amses K.R."/>
            <person name="Simmons D.R."/>
            <person name="Longcore J.E."/>
            <person name="Mondo S.J."/>
            <person name="Seto K."/>
            <person name="Jeronimo G.H."/>
            <person name="Bonds A.E."/>
            <person name="Quandt C.A."/>
            <person name="Davis W.J."/>
            <person name="Chang Y."/>
            <person name="Federici B.A."/>
            <person name="Kuo A."/>
            <person name="LaButti K."/>
            <person name="Pangilinan J."/>
            <person name="Andreopoulos W."/>
            <person name="Tritt A."/>
            <person name="Riley R."/>
            <person name="Hundley H."/>
            <person name="Johnson J."/>
            <person name="Lipzen A."/>
            <person name="Barry K."/>
            <person name="Lang B.F."/>
            <person name="Cuomo C.A."/>
            <person name="Buchler N.E."/>
            <person name="Grigoriev I.V."/>
            <person name="Spatafora J.W."/>
            <person name="Stajich J.E."/>
            <person name="James T.Y."/>
        </authorList>
    </citation>
    <scope>NUCLEOTIDE SEQUENCE</scope>
    <source>
        <strain evidence="2">AG</strain>
    </source>
</reference>
<dbReference type="Gene3D" id="3.30.429.10">
    <property type="entry name" value="Macrophage Migration Inhibitory Factor"/>
    <property type="match status" value="1"/>
</dbReference>
<dbReference type="SUPFAM" id="SSF55331">
    <property type="entry name" value="Tautomerase/MIF"/>
    <property type="match status" value="1"/>
</dbReference>
<feature type="domain" description="Tautomerase cis-CaaD-like" evidence="1">
    <location>
        <begin position="1"/>
        <end position="136"/>
    </location>
</feature>
<evidence type="ECO:0000313" key="2">
    <source>
        <dbReference type="EMBL" id="KAI8576215.1"/>
    </source>
</evidence>
<protein>
    <recommendedName>
        <fullName evidence="1">Tautomerase cis-CaaD-like domain-containing protein</fullName>
    </recommendedName>
</protein>
<sequence>MPLHRFYYAKGLFSAQDKQEIAERITKIYTGYDLPAFYVDVIFIEVSEDSIFISGKPAPKFVRVVSQHLARTMASYEVKQAVLDQLEAAFGPYVKDRGLDWEIHIEEHERELWRTQGINPPMPNTDAEKLWVKENRAIPFE</sequence>
<comment type="caution">
    <text evidence="2">The sequence shown here is derived from an EMBL/GenBank/DDBJ whole genome shotgun (WGS) entry which is preliminary data.</text>
</comment>
<dbReference type="EMBL" id="MU620960">
    <property type="protein sequence ID" value="KAI8576215.1"/>
    <property type="molecule type" value="Genomic_DNA"/>
</dbReference>
<organism evidence="2 3">
    <name type="scientific">Umbelopsis ramanniana AG</name>
    <dbReference type="NCBI Taxonomy" id="1314678"/>
    <lineage>
        <taxon>Eukaryota</taxon>
        <taxon>Fungi</taxon>
        <taxon>Fungi incertae sedis</taxon>
        <taxon>Mucoromycota</taxon>
        <taxon>Mucoromycotina</taxon>
        <taxon>Umbelopsidomycetes</taxon>
        <taxon>Umbelopsidales</taxon>
        <taxon>Umbelopsidaceae</taxon>
        <taxon>Umbelopsis</taxon>
    </lineage>
</organism>
<name>A0AAD5E4H3_UMBRA</name>
<evidence type="ECO:0000313" key="3">
    <source>
        <dbReference type="Proteomes" id="UP001206595"/>
    </source>
</evidence>
<dbReference type="Proteomes" id="UP001206595">
    <property type="component" value="Unassembled WGS sequence"/>
</dbReference>
<evidence type="ECO:0000259" key="1">
    <source>
        <dbReference type="Pfam" id="PF14832"/>
    </source>
</evidence>
<proteinExistence type="predicted"/>
<dbReference type="RefSeq" id="XP_051441219.1">
    <property type="nucleotide sequence ID" value="XM_051591788.1"/>
</dbReference>
<dbReference type="AlphaFoldDB" id="A0AAD5E4H3"/>